<reference evidence="4" key="2">
    <citation type="submission" date="2020-03" db="EMBL/GenBank/DDBJ databases">
        <authorList>
            <person name="Fu F.-F."/>
            <person name="Chen J."/>
        </authorList>
    </citation>
    <scope>NUCLEOTIDE SEQUENCE</scope>
    <source>
        <strain evidence="4">Lc1</strain>
    </source>
</reference>
<feature type="domain" description="Bacteriophage T5 Orf172 DNA-binding" evidence="3">
    <location>
        <begin position="66"/>
        <end position="155"/>
    </location>
</feature>
<evidence type="ECO:0000256" key="2">
    <source>
        <dbReference type="SAM" id="Phobius"/>
    </source>
</evidence>
<feature type="compositionally biased region" description="Basic and acidic residues" evidence="1">
    <location>
        <begin position="32"/>
        <end position="41"/>
    </location>
</feature>
<feature type="compositionally biased region" description="Acidic residues" evidence="1">
    <location>
        <begin position="399"/>
        <end position="410"/>
    </location>
</feature>
<accession>A0A8H4CG43</accession>
<keyword evidence="5" id="KW-1185">Reference proteome</keyword>
<comment type="caution">
    <text evidence="4">The sequence shown here is derived from an EMBL/GenBank/DDBJ whole genome shotgun (WGS) entry which is preliminary data.</text>
</comment>
<dbReference type="EMBL" id="WVTB01000055">
    <property type="protein sequence ID" value="KAF3803246.1"/>
    <property type="molecule type" value="Genomic_DNA"/>
</dbReference>
<dbReference type="InterPro" id="IPR053006">
    <property type="entry name" value="Meiosis_regulatory"/>
</dbReference>
<keyword evidence="2" id="KW-0472">Membrane</keyword>
<organism evidence="4 5">
    <name type="scientific">Colletotrichum gloeosporioides</name>
    <name type="common">Anthracnose fungus</name>
    <name type="synonym">Glomerella cingulata</name>
    <dbReference type="NCBI Taxonomy" id="474922"/>
    <lineage>
        <taxon>Eukaryota</taxon>
        <taxon>Fungi</taxon>
        <taxon>Dikarya</taxon>
        <taxon>Ascomycota</taxon>
        <taxon>Pezizomycotina</taxon>
        <taxon>Sordariomycetes</taxon>
        <taxon>Hypocreomycetidae</taxon>
        <taxon>Glomerellales</taxon>
        <taxon>Glomerellaceae</taxon>
        <taxon>Colletotrichum</taxon>
        <taxon>Colletotrichum gloeosporioides species complex</taxon>
    </lineage>
</organism>
<evidence type="ECO:0000313" key="5">
    <source>
        <dbReference type="Proteomes" id="UP000613401"/>
    </source>
</evidence>
<protein>
    <recommendedName>
        <fullName evidence="3">Bacteriophage T5 Orf172 DNA-binding domain-containing protein</fullName>
    </recommendedName>
</protein>
<feature type="transmembrane region" description="Helical" evidence="2">
    <location>
        <begin position="255"/>
        <end position="273"/>
    </location>
</feature>
<dbReference type="PANTHER" id="PTHR28094">
    <property type="entry name" value="MEIOTICALLY UP-REGULATED GENE 113 PROTEIN"/>
    <property type="match status" value="1"/>
</dbReference>
<feature type="region of interest" description="Disordered" evidence="1">
    <location>
        <begin position="1"/>
        <end position="48"/>
    </location>
</feature>
<evidence type="ECO:0000313" key="4">
    <source>
        <dbReference type="EMBL" id="KAF3803246.1"/>
    </source>
</evidence>
<dbReference type="Pfam" id="PF10544">
    <property type="entry name" value="T5orf172"/>
    <property type="match status" value="1"/>
</dbReference>
<feature type="region of interest" description="Disordered" evidence="1">
    <location>
        <begin position="290"/>
        <end position="325"/>
    </location>
</feature>
<dbReference type="RefSeq" id="XP_045262405.1">
    <property type="nucleotide sequence ID" value="XM_045413209.1"/>
</dbReference>
<keyword evidence="2" id="KW-1133">Transmembrane helix</keyword>
<evidence type="ECO:0000259" key="3">
    <source>
        <dbReference type="SMART" id="SM00974"/>
    </source>
</evidence>
<sequence>MHEEAERRHQRPDLPVRGASDPVTRKSQSTSHIERDLHNLIKDGPSAKNREQQIGNIYLFKVKSATTDVELLKIGRTQKPAETRRKQIKGVCQHIHIEEHRRAVAEMIDFHGYAEKLVHTELANFQHQWVCSCGTSHQEYFDVREDLAVEVFTRWRDFCKQKPWAPDGKILPAWEQRLANKPKFGGDEHEPDHWELAKHWRRFTSPMAVERIASDVIRVWKDLFPERWQFVAIAELLTIICVSPISFWITTWAVVIGSLLLIDLVVIPDLHLFKWIDRLMSGGLQPFRWGGGGEQGGKGDCNLSPSPEGHGMQTHTPSERPTRGVNHPTFTSMYVGRHDDPSIMADSSPGAFPSVSPGATDCESDMEVGVCCSPCAEKASRRRTPDIRVDPASANPEVTVDEDSDMEVVE</sequence>
<dbReference type="GeneID" id="69020469"/>
<feature type="compositionally biased region" description="Basic and acidic residues" evidence="1">
    <location>
        <begin position="1"/>
        <end position="14"/>
    </location>
</feature>
<dbReference type="InterPro" id="IPR018306">
    <property type="entry name" value="Phage_T5_Orf172_DNA-bd"/>
</dbReference>
<proteinExistence type="predicted"/>
<dbReference type="Proteomes" id="UP000613401">
    <property type="component" value="Unassembled WGS sequence"/>
</dbReference>
<feature type="region of interest" description="Disordered" evidence="1">
    <location>
        <begin position="377"/>
        <end position="410"/>
    </location>
</feature>
<keyword evidence="2" id="KW-0812">Transmembrane</keyword>
<name>A0A8H4CG43_COLGL</name>
<dbReference type="AlphaFoldDB" id="A0A8H4CG43"/>
<dbReference type="PANTHER" id="PTHR28094:SF1">
    <property type="entry name" value="MEIOTICALLY UP-REGULATED GENE 113 PROTEIN"/>
    <property type="match status" value="1"/>
</dbReference>
<gene>
    <name evidence="4" type="ORF">GCG54_00013353</name>
</gene>
<feature type="compositionally biased region" description="Gly residues" evidence="1">
    <location>
        <begin position="290"/>
        <end position="299"/>
    </location>
</feature>
<evidence type="ECO:0000256" key="1">
    <source>
        <dbReference type="SAM" id="MobiDB-lite"/>
    </source>
</evidence>
<reference evidence="4" key="1">
    <citation type="journal article" date="2020" name="Phytopathology">
        <title>Genome sequence and comparative analysis of Colletotrichum gloeosporioides isolated from Liriodendron leaves.</title>
        <authorList>
            <person name="Fu F.F."/>
            <person name="Hao Z."/>
            <person name="Wang P."/>
            <person name="Lu Y."/>
            <person name="Xue L.J."/>
            <person name="Wei G."/>
            <person name="Tian Y."/>
            <person name="Baishi H."/>
            <person name="Xu H."/>
            <person name="Shi J."/>
            <person name="Cheng T."/>
            <person name="Wang G."/>
            <person name="Yi Y."/>
            <person name="Chen J."/>
        </authorList>
    </citation>
    <scope>NUCLEOTIDE SEQUENCE</scope>
    <source>
        <strain evidence="4">Lc1</strain>
    </source>
</reference>
<dbReference type="SMART" id="SM00974">
    <property type="entry name" value="T5orf172"/>
    <property type="match status" value="1"/>
</dbReference>